<sequence>MQTVTIRALTPETEEICAIRLVGGFDSERKHYPALSIFRFDNKRHLELLADYAEAGCPESMDLIERLIIGELIHARDLVFDGIRFVFDVQSFTEPKSLRWLAREVLAQIIEE</sequence>
<dbReference type="RefSeq" id="WP_016394602.1">
    <property type="nucleotide sequence ID" value="NZ_CP031146.1"/>
</dbReference>
<name>A0AAD0QU57_PSEDL</name>
<protein>
    <submittedName>
        <fullName evidence="1">Uncharacterized protein</fullName>
    </submittedName>
</protein>
<dbReference type="GeneID" id="49613257"/>
<gene>
    <name evidence="1" type="ORF">DVB73_07485</name>
</gene>
<accession>A0AAD0QU57</accession>
<dbReference type="Proteomes" id="UP000256503">
    <property type="component" value="Chromosome"/>
</dbReference>
<reference evidence="1 2" key="1">
    <citation type="submission" date="2018-07" db="EMBL/GenBank/DDBJ databases">
        <title>Complete genome sequence of a Pseudomonas plecoglossicida strain pathogenic to the marine fish, Larimichthys crocea.</title>
        <authorList>
            <person name="Tao Z."/>
        </authorList>
    </citation>
    <scope>NUCLEOTIDE SEQUENCE [LARGE SCALE GENOMIC DNA]</scope>
    <source>
        <strain evidence="1 2">XSDHY-P</strain>
    </source>
</reference>
<organism evidence="1 2">
    <name type="scientific">Pseudomonas plecoglossicida</name>
    <dbReference type="NCBI Taxonomy" id="70775"/>
    <lineage>
        <taxon>Bacteria</taxon>
        <taxon>Pseudomonadati</taxon>
        <taxon>Pseudomonadota</taxon>
        <taxon>Gammaproteobacteria</taxon>
        <taxon>Pseudomonadales</taxon>
        <taxon>Pseudomonadaceae</taxon>
        <taxon>Pseudomonas</taxon>
    </lineage>
</organism>
<proteinExistence type="predicted"/>
<evidence type="ECO:0000313" key="2">
    <source>
        <dbReference type="Proteomes" id="UP000256503"/>
    </source>
</evidence>
<dbReference type="AlphaFoldDB" id="A0AAD0QU57"/>
<evidence type="ECO:0000313" key="1">
    <source>
        <dbReference type="EMBL" id="AXM95648.1"/>
    </source>
</evidence>
<dbReference type="EMBL" id="CP031146">
    <property type="protein sequence ID" value="AXM95648.1"/>
    <property type="molecule type" value="Genomic_DNA"/>
</dbReference>